<evidence type="ECO:0000256" key="7">
    <source>
        <dbReference type="ARBA" id="ARBA00022692"/>
    </source>
</evidence>
<keyword evidence="9" id="KW-0735">Signal-anchor</keyword>
<name>A0A812ZWB6_9DINO</name>
<keyword evidence="10" id="KW-1133">Transmembrane helix</keyword>
<dbReference type="InterPro" id="IPR003378">
    <property type="entry name" value="Fringe-like_glycosylTrfase"/>
</dbReference>
<feature type="domain" description="Fringe-like glycosyltransferase" evidence="12">
    <location>
        <begin position="433"/>
        <end position="506"/>
    </location>
</feature>
<evidence type="ECO:0000256" key="3">
    <source>
        <dbReference type="ARBA" id="ARBA00006462"/>
    </source>
</evidence>
<comment type="similarity">
    <text evidence="3">Belongs to the glycosyltransferase 31 family. Beta3-Gal-T subfamily.</text>
</comment>
<dbReference type="GO" id="GO:0016020">
    <property type="term" value="C:membrane"/>
    <property type="evidence" value="ECO:0007669"/>
    <property type="project" value="UniProtKB-SubCell"/>
</dbReference>
<organism evidence="13 14">
    <name type="scientific">Symbiodinium necroappetens</name>
    <dbReference type="NCBI Taxonomy" id="1628268"/>
    <lineage>
        <taxon>Eukaryota</taxon>
        <taxon>Sar</taxon>
        <taxon>Alveolata</taxon>
        <taxon>Dinophyceae</taxon>
        <taxon>Suessiales</taxon>
        <taxon>Symbiodiniaceae</taxon>
        <taxon>Symbiodinium</taxon>
    </lineage>
</organism>
<evidence type="ECO:0000256" key="2">
    <source>
        <dbReference type="ARBA" id="ARBA00004922"/>
    </source>
</evidence>
<dbReference type="GO" id="GO:0016263">
    <property type="term" value="F:glycoprotein-N-acetylgalactosamine 3-beta-galactosyltransferase activity"/>
    <property type="evidence" value="ECO:0007669"/>
    <property type="project" value="UniProtKB-EC"/>
</dbReference>
<dbReference type="Pfam" id="PF02434">
    <property type="entry name" value="Fringe"/>
    <property type="match status" value="1"/>
</dbReference>
<dbReference type="Gene3D" id="3.90.550.50">
    <property type="match status" value="2"/>
</dbReference>
<dbReference type="AlphaFoldDB" id="A0A812ZWB6"/>
<evidence type="ECO:0000256" key="5">
    <source>
        <dbReference type="ARBA" id="ARBA00022676"/>
    </source>
</evidence>
<dbReference type="GO" id="GO:0000166">
    <property type="term" value="F:nucleotide binding"/>
    <property type="evidence" value="ECO:0007669"/>
    <property type="project" value="UniProtKB-KW"/>
</dbReference>
<sequence length="662" mass="73681">MATDVFQLATSGGLCIFIPALLGPEASLEELDHYGQMAHATAQTWLTNTTSFVIPEQGAEAPGLLEKLAGLPTTRLTARGLTGRSLRALLFWRHIVSLLEEGGGTGKCDWVMKVPVWSYVNAPTLKSRLDCFNASESFFLGVPTVAYSPGEEPFMFPNPWGGTIISRGLLGHVAAWTDYCMRYAETTDTPFGSDSFFDDYTFAMCLSDLGRLVASNYADMEGSFILFDRPNHTMSKFQNHPDTLKQCLLVVGRLDTAQQVLRVHDRVSWSKWHTSIPCIGESQMGRFSISDAYGNSKEYYEERIRLALYYCKAPEFVYLEKSLSQRLHGLDPRAGQGALATPVPGPPRMRRHLCIFVPSSARKLRFIEAAETAWRVWGTNNTFFVSKQPLSVLLDGQTFLLENDIDTDYAHLPVRTFLLFEALGRPEWVNACDWYMKADADSFLNVPLIEQRLRCFDPSDFWFLGVPQVAHSARGALTRFASGGAGYMISRALLPKLATWAPFCLLQLLQHAGGTGMEDVSLAGCIWKWGHIDVVSYADYETEVITSEAALNRTRVTHTHLPGEKLAVPPCAMVVHSVRPEDLETVAANIKSSWQQRDSGKCIPDQSRLMQGAATLLSPELSHLDIEASRLGNTYHWAVYGEREYEVLLACSQQQAADNSTL</sequence>
<dbReference type="PANTHER" id="PTHR23033:SF50">
    <property type="entry name" value="HEXOSYLTRANSFERASE"/>
    <property type="match status" value="1"/>
</dbReference>
<evidence type="ECO:0000313" key="14">
    <source>
        <dbReference type="Proteomes" id="UP000601435"/>
    </source>
</evidence>
<keyword evidence="8" id="KW-0547">Nucleotide-binding</keyword>
<evidence type="ECO:0000313" key="13">
    <source>
        <dbReference type="EMBL" id="CAE7843310.1"/>
    </source>
</evidence>
<evidence type="ECO:0000256" key="6">
    <source>
        <dbReference type="ARBA" id="ARBA00022679"/>
    </source>
</evidence>
<accession>A0A812ZWB6</accession>
<keyword evidence="11" id="KW-0472">Membrane</keyword>
<comment type="pathway">
    <text evidence="2">Protein modification; protein glycosylation.</text>
</comment>
<evidence type="ECO:0000256" key="10">
    <source>
        <dbReference type="ARBA" id="ARBA00022989"/>
    </source>
</evidence>
<keyword evidence="5" id="KW-0328">Glycosyltransferase</keyword>
<protein>
    <recommendedName>
        <fullName evidence="4">N-acetylgalactosaminide beta-1,3-galactosyltransferase</fullName>
        <ecNumber evidence="4">2.4.1.122</ecNumber>
    </recommendedName>
</protein>
<dbReference type="EMBL" id="CAJNJA010050987">
    <property type="protein sequence ID" value="CAE7843310.1"/>
    <property type="molecule type" value="Genomic_DNA"/>
</dbReference>
<comment type="subcellular location">
    <subcellularLocation>
        <location evidence="1">Membrane</location>
        <topology evidence="1">Single-pass type II membrane protein</topology>
    </subcellularLocation>
</comment>
<dbReference type="Proteomes" id="UP000601435">
    <property type="component" value="Unassembled WGS sequence"/>
</dbReference>
<evidence type="ECO:0000256" key="1">
    <source>
        <dbReference type="ARBA" id="ARBA00004606"/>
    </source>
</evidence>
<evidence type="ECO:0000256" key="11">
    <source>
        <dbReference type="ARBA" id="ARBA00023136"/>
    </source>
</evidence>
<dbReference type="PANTHER" id="PTHR23033">
    <property type="entry name" value="BETA1,3-GALACTOSYLTRANSFERASE"/>
    <property type="match status" value="1"/>
</dbReference>
<keyword evidence="6" id="KW-0808">Transferase</keyword>
<reference evidence="13" key="1">
    <citation type="submission" date="2021-02" db="EMBL/GenBank/DDBJ databases">
        <authorList>
            <person name="Dougan E. K."/>
            <person name="Rhodes N."/>
            <person name="Thang M."/>
            <person name="Chan C."/>
        </authorList>
    </citation>
    <scope>NUCLEOTIDE SEQUENCE</scope>
</reference>
<dbReference type="EC" id="2.4.1.122" evidence="4"/>
<gene>
    <name evidence="13" type="primary">Chsy1</name>
    <name evidence="13" type="ORF">SNEC2469_LOCUS25683</name>
</gene>
<evidence type="ECO:0000256" key="8">
    <source>
        <dbReference type="ARBA" id="ARBA00022741"/>
    </source>
</evidence>
<proteinExistence type="inferred from homology"/>
<dbReference type="OrthoDB" id="8959630at2759"/>
<dbReference type="InterPro" id="IPR026050">
    <property type="entry name" value="C1GALT1/C1GALT1_chp1"/>
</dbReference>
<evidence type="ECO:0000259" key="12">
    <source>
        <dbReference type="Pfam" id="PF02434"/>
    </source>
</evidence>
<evidence type="ECO:0000256" key="9">
    <source>
        <dbReference type="ARBA" id="ARBA00022968"/>
    </source>
</evidence>
<evidence type="ECO:0000256" key="4">
    <source>
        <dbReference type="ARBA" id="ARBA00012557"/>
    </source>
</evidence>
<keyword evidence="7" id="KW-0812">Transmembrane</keyword>
<comment type="caution">
    <text evidence="13">The sequence shown here is derived from an EMBL/GenBank/DDBJ whole genome shotgun (WGS) entry which is preliminary data.</text>
</comment>
<keyword evidence="14" id="KW-1185">Reference proteome</keyword>